<dbReference type="CDD" id="cd01647">
    <property type="entry name" value="RT_LTR"/>
    <property type="match status" value="1"/>
</dbReference>
<dbReference type="PROSITE" id="PS50994">
    <property type="entry name" value="INTEGRASE"/>
    <property type="match status" value="1"/>
</dbReference>
<evidence type="ECO:0000256" key="3">
    <source>
        <dbReference type="ARBA" id="ARBA00022695"/>
    </source>
</evidence>
<keyword evidence="5" id="KW-0378">Hydrolase</keyword>
<evidence type="ECO:0000256" key="1">
    <source>
        <dbReference type="ARBA" id="ARBA00012493"/>
    </source>
</evidence>
<feature type="compositionally biased region" description="Low complexity" evidence="8">
    <location>
        <begin position="219"/>
        <end position="231"/>
    </location>
</feature>
<dbReference type="SUPFAM" id="SSF50630">
    <property type="entry name" value="Acid proteases"/>
    <property type="match status" value="1"/>
</dbReference>
<dbReference type="SUPFAM" id="SSF53098">
    <property type="entry name" value="Ribonuclease H-like"/>
    <property type="match status" value="1"/>
</dbReference>
<evidence type="ECO:0000256" key="2">
    <source>
        <dbReference type="ARBA" id="ARBA00022679"/>
    </source>
</evidence>
<evidence type="ECO:0000313" key="11">
    <source>
        <dbReference type="Proteomes" id="UP000653454"/>
    </source>
</evidence>
<evidence type="ECO:0000256" key="6">
    <source>
        <dbReference type="ARBA" id="ARBA00022918"/>
    </source>
</evidence>
<feature type="domain" description="Integrase catalytic" evidence="9">
    <location>
        <begin position="1039"/>
        <end position="1190"/>
    </location>
</feature>
<comment type="caution">
    <text evidence="10">The sequence shown here is derived from an EMBL/GenBank/DDBJ whole genome shotgun (WGS) entry which is preliminary data.</text>
</comment>
<feature type="region of interest" description="Disordered" evidence="8">
    <location>
        <begin position="200"/>
        <end position="232"/>
    </location>
</feature>
<proteinExistence type="predicted"/>
<dbReference type="GO" id="GO:0042575">
    <property type="term" value="C:DNA polymerase complex"/>
    <property type="evidence" value="ECO:0007669"/>
    <property type="project" value="UniProtKB-ARBA"/>
</dbReference>
<dbReference type="Pfam" id="PF00078">
    <property type="entry name" value="RVT_1"/>
    <property type="match status" value="1"/>
</dbReference>
<keyword evidence="11" id="KW-1185">Reference proteome</keyword>
<dbReference type="Proteomes" id="UP000653454">
    <property type="component" value="Unassembled WGS sequence"/>
</dbReference>
<dbReference type="FunFam" id="3.10.20.370:FF:000001">
    <property type="entry name" value="Retrovirus-related Pol polyprotein from transposon 17.6-like protein"/>
    <property type="match status" value="1"/>
</dbReference>
<evidence type="ECO:0000256" key="7">
    <source>
        <dbReference type="ARBA" id="ARBA00023268"/>
    </source>
</evidence>
<dbReference type="Gene3D" id="2.40.70.10">
    <property type="entry name" value="Acid Proteases"/>
    <property type="match status" value="1"/>
</dbReference>
<dbReference type="InterPro" id="IPR000477">
    <property type="entry name" value="RT_dom"/>
</dbReference>
<organism evidence="10 11">
    <name type="scientific">Plutella xylostella</name>
    <name type="common">Diamondback moth</name>
    <name type="synonym">Plutella maculipennis</name>
    <dbReference type="NCBI Taxonomy" id="51655"/>
    <lineage>
        <taxon>Eukaryota</taxon>
        <taxon>Metazoa</taxon>
        <taxon>Ecdysozoa</taxon>
        <taxon>Arthropoda</taxon>
        <taxon>Hexapoda</taxon>
        <taxon>Insecta</taxon>
        <taxon>Pterygota</taxon>
        <taxon>Neoptera</taxon>
        <taxon>Endopterygota</taxon>
        <taxon>Lepidoptera</taxon>
        <taxon>Glossata</taxon>
        <taxon>Ditrysia</taxon>
        <taxon>Yponomeutoidea</taxon>
        <taxon>Plutellidae</taxon>
        <taxon>Plutella</taxon>
    </lineage>
</organism>
<keyword evidence="7" id="KW-0511">Multifunctional enzyme</keyword>
<dbReference type="FunFam" id="3.30.70.270:FF:000023">
    <property type="entry name" value="Pol"/>
    <property type="match status" value="1"/>
</dbReference>
<dbReference type="GO" id="GO:0003676">
    <property type="term" value="F:nucleic acid binding"/>
    <property type="evidence" value="ECO:0007669"/>
    <property type="project" value="InterPro"/>
</dbReference>
<dbReference type="PANTHER" id="PTHR37984">
    <property type="entry name" value="PROTEIN CBG26694"/>
    <property type="match status" value="1"/>
</dbReference>
<dbReference type="InterPro" id="IPR041588">
    <property type="entry name" value="Integrase_H2C2"/>
</dbReference>
<dbReference type="InterPro" id="IPR021109">
    <property type="entry name" value="Peptidase_aspartic_dom_sf"/>
</dbReference>
<evidence type="ECO:0000256" key="8">
    <source>
        <dbReference type="SAM" id="MobiDB-lite"/>
    </source>
</evidence>
<dbReference type="EMBL" id="CAJHNJ030000051">
    <property type="protein sequence ID" value="CAG9132662.1"/>
    <property type="molecule type" value="Genomic_DNA"/>
</dbReference>
<dbReference type="Gene3D" id="3.30.70.270">
    <property type="match status" value="2"/>
</dbReference>
<sequence length="1342" mass="149644">MPIGKIEPFDLTSKKWSAYVRRVEQFITLNEIKTELKVATLVTVVGTATYELMCDLCAPKTPEEKSFKELIDIVGSHLEPQRSDIAERHMFRHRRQSNGESLSDYLQALKHLASTCNFKDTLEENLRDQFVSGLASDVMRSQLFAVTELSYKRAIELAFALEAAERHAVASGSGCTAAAAGQAGGAGGAAAAAGEPLHRVAERGGSSGGGGGSGGGAPGASSARGRRMAVGPSRPCWRCGREHRPEMCRFKNYSCDACGQKGHVKVMCKNSGRQAGNNSDRFAQQRAHYYVDSDDESNDFYNLTVNGKNDEPYQVPLIINEHNITFELDTGSKLSTINYDCYMKYFSNLALHHIQLSLRSYTGTLIKPCGYIVVNVRLGENTADNLKLYVIKNGGPPLLGRSWLTSLNVECVEIKNLLLHINETTSEATIVEELSKEFPSVFSPGLGTCTKKMTLRLKDDIPVFVKARTLPLALRQPVERELNRLVANGTIYKVDHSDYGTPIVPVIKKNGEIRICGDYKVTNNKKLMRDPYPLPRIEELFAALSGGEKYSKIDLTNAYQQKFLEESSQACTAITTHVGTFVYRRTPYGLTCVPEKFQKFMEETLRGLRGVAVFMDDVAVTGRDTAEHVANLKALLRRLSEVGLRIKLEKCQFMRDSISYVGFIIDKHGLHPDPEKVKAIVNALAPTDVSQLRSFLGLINYYAKFIAGLSTLLCPLHNLLKKNTPWKWTEACQKAFTDAKCALTSESLLVHYSPELPLVLSVDSSSYGIGSVLAHRYPGGDERPICFSSRTLNSAERGYSQLDKEALAIFTGVIKNHQYLFGRHFTIKTDHKPLTFIFGPKLGLPQTVASRLQRYAVRLAAYDFDIEYVKSASNSNADALSRLPLPTPRETAEIENIMQLNSNAVTYINFVEESFPISANEVALATERDKILKKVVSYVINGWPCNVESDDFRSYFNRRDLLTVDRGCIIYNHRVELKKQVLRELHEGHLGIVKMKNLARNYVFWPSIDSDIEQLCRNCGACLQQRDAPAHVPLQPWVFPTRPWQRLHIDFAQFGGKYYLVTVDAHSKWIEVQKMEGTNAQSVVNKLRELFARFGLPTQLVSDGGPPFTSQDFEQYLRLNFIKHTVTSPYRPAGNGAAENAVKSVKRAMKKATLEGEDVDAAVSKFLFQYRNCEQATTGVPPAVSLSGRRLRSRLDALRPTTAEVVCAAQERAVERGGGLERHLEVGARVLARDYRPRASRWAHGEVVARPSPRTYRVRLGEGGECTRHIDQLLLDKSSNEKDSQPGRPLSPMTSIEEEFVDAIGSADNNETVQQFPTTDQSLGQTIMRPKRTCMFTGKYGK</sequence>
<dbReference type="InterPro" id="IPR050951">
    <property type="entry name" value="Retrovirus_Pol_polyprotein"/>
</dbReference>
<dbReference type="Pfam" id="PF17921">
    <property type="entry name" value="Integrase_H2C2"/>
    <property type="match status" value="1"/>
</dbReference>
<dbReference type="PANTHER" id="PTHR37984:SF5">
    <property type="entry name" value="PROTEIN NYNRIN-LIKE"/>
    <property type="match status" value="1"/>
</dbReference>
<feature type="compositionally biased region" description="Gly residues" evidence="8">
    <location>
        <begin position="205"/>
        <end position="218"/>
    </location>
</feature>
<dbReference type="SUPFAM" id="SSF56672">
    <property type="entry name" value="DNA/RNA polymerases"/>
    <property type="match status" value="1"/>
</dbReference>
<dbReference type="Pfam" id="PF00665">
    <property type="entry name" value="rve"/>
    <property type="match status" value="1"/>
</dbReference>
<dbReference type="GO" id="GO:0015074">
    <property type="term" value="P:DNA integration"/>
    <property type="evidence" value="ECO:0007669"/>
    <property type="project" value="InterPro"/>
</dbReference>
<accession>A0A8S4G165</accession>
<evidence type="ECO:0000259" key="9">
    <source>
        <dbReference type="PROSITE" id="PS50994"/>
    </source>
</evidence>
<keyword evidence="4" id="KW-0540">Nuclease</keyword>
<dbReference type="InterPro" id="IPR041577">
    <property type="entry name" value="RT_RNaseH_2"/>
</dbReference>
<dbReference type="Gene3D" id="3.30.420.10">
    <property type="entry name" value="Ribonuclease H-like superfamily/Ribonuclease H"/>
    <property type="match status" value="1"/>
</dbReference>
<dbReference type="FunFam" id="3.30.420.10:FF:000063">
    <property type="entry name" value="Retrovirus-related Pol polyprotein from transposon 297-like Protein"/>
    <property type="match status" value="1"/>
</dbReference>
<dbReference type="EC" id="2.7.7.49" evidence="1"/>
<dbReference type="Gene3D" id="1.10.340.70">
    <property type="match status" value="1"/>
</dbReference>
<dbReference type="InterPro" id="IPR043128">
    <property type="entry name" value="Rev_trsase/Diguanyl_cyclase"/>
</dbReference>
<dbReference type="Pfam" id="PF17919">
    <property type="entry name" value="RT_RNaseH_2"/>
    <property type="match status" value="1"/>
</dbReference>
<dbReference type="GO" id="GO:0004519">
    <property type="term" value="F:endonuclease activity"/>
    <property type="evidence" value="ECO:0007669"/>
    <property type="project" value="UniProtKB-KW"/>
</dbReference>
<dbReference type="GO" id="GO:0003964">
    <property type="term" value="F:RNA-directed DNA polymerase activity"/>
    <property type="evidence" value="ECO:0007669"/>
    <property type="project" value="UniProtKB-KW"/>
</dbReference>
<keyword evidence="3" id="KW-0548">Nucleotidyltransferase</keyword>
<evidence type="ECO:0000256" key="5">
    <source>
        <dbReference type="ARBA" id="ARBA00022759"/>
    </source>
</evidence>
<dbReference type="CDD" id="cd09274">
    <property type="entry name" value="RNase_HI_RT_Ty3"/>
    <property type="match status" value="1"/>
</dbReference>
<keyword evidence="6" id="KW-0695">RNA-directed DNA polymerase</keyword>
<dbReference type="Gene3D" id="3.10.10.10">
    <property type="entry name" value="HIV Type 1 Reverse Transcriptase, subunit A, domain 1"/>
    <property type="match status" value="1"/>
</dbReference>
<dbReference type="Gene3D" id="3.10.20.370">
    <property type="match status" value="1"/>
</dbReference>
<gene>
    <name evidence="10" type="ORF">PLXY2_LOCUS10866</name>
</gene>
<keyword evidence="2" id="KW-0808">Transferase</keyword>
<reference evidence="10" key="1">
    <citation type="submission" date="2020-11" db="EMBL/GenBank/DDBJ databases">
        <authorList>
            <person name="Whiteford S."/>
        </authorList>
    </citation>
    <scope>NUCLEOTIDE SEQUENCE</scope>
</reference>
<dbReference type="InterPro" id="IPR036397">
    <property type="entry name" value="RNaseH_sf"/>
</dbReference>
<evidence type="ECO:0000256" key="4">
    <source>
        <dbReference type="ARBA" id="ARBA00022722"/>
    </source>
</evidence>
<dbReference type="InterPro" id="IPR001584">
    <property type="entry name" value="Integrase_cat-core"/>
</dbReference>
<protein>
    <recommendedName>
        <fullName evidence="1">RNA-directed DNA polymerase</fullName>
        <ecNumber evidence="1">2.7.7.49</ecNumber>
    </recommendedName>
</protein>
<name>A0A8S4G165_PLUXY</name>
<dbReference type="InterPro" id="IPR012337">
    <property type="entry name" value="RNaseH-like_sf"/>
</dbReference>
<dbReference type="InterPro" id="IPR043502">
    <property type="entry name" value="DNA/RNA_pol_sf"/>
</dbReference>
<evidence type="ECO:0000313" key="10">
    <source>
        <dbReference type="EMBL" id="CAG9132662.1"/>
    </source>
</evidence>
<keyword evidence="5" id="KW-0255">Endonuclease</keyword>